<dbReference type="FunFam" id="3.30.160.60:FF:000065">
    <property type="entry name" value="B-cell CLL/lymphoma 6, member B"/>
    <property type="match status" value="1"/>
</dbReference>
<dbReference type="GO" id="GO:0006357">
    <property type="term" value="P:regulation of transcription by RNA polymerase II"/>
    <property type="evidence" value="ECO:0007669"/>
    <property type="project" value="TreeGrafter"/>
</dbReference>
<feature type="compositionally biased region" description="Acidic residues" evidence="12">
    <location>
        <begin position="27"/>
        <end position="39"/>
    </location>
</feature>
<dbReference type="GO" id="GO:0000978">
    <property type="term" value="F:RNA polymerase II cis-regulatory region sequence-specific DNA binding"/>
    <property type="evidence" value="ECO:0007669"/>
    <property type="project" value="TreeGrafter"/>
</dbReference>
<dbReference type="PANTHER" id="PTHR24390:SF227">
    <property type="entry name" value="KRUEPPEL HOMOLOG 1-RELATED"/>
    <property type="match status" value="1"/>
</dbReference>
<keyword evidence="4" id="KW-0677">Repeat</keyword>
<dbReference type="InterPro" id="IPR013087">
    <property type="entry name" value="Znf_C2H2_type"/>
</dbReference>
<evidence type="ECO:0000256" key="8">
    <source>
        <dbReference type="ARBA" id="ARBA00023125"/>
    </source>
</evidence>
<feature type="domain" description="C2H2-type" evidence="13">
    <location>
        <begin position="126"/>
        <end position="153"/>
    </location>
</feature>
<feature type="domain" description="C2H2-type" evidence="13">
    <location>
        <begin position="238"/>
        <end position="266"/>
    </location>
</feature>
<evidence type="ECO:0000256" key="12">
    <source>
        <dbReference type="SAM" id="MobiDB-lite"/>
    </source>
</evidence>
<evidence type="ECO:0000256" key="3">
    <source>
        <dbReference type="ARBA" id="ARBA00022723"/>
    </source>
</evidence>
<dbReference type="Pfam" id="PF00096">
    <property type="entry name" value="zf-C2H2"/>
    <property type="match status" value="7"/>
</dbReference>
<dbReference type="PROSITE" id="PS00028">
    <property type="entry name" value="ZINC_FINGER_C2H2_1"/>
    <property type="match status" value="8"/>
</dbReference>
<evidence type="ECO:0000313" key="14">
    <source>
        <dbReference type="Proteomes" id="UP000025227"/>
    </source>
</evidence>
<evidence type="ECO:0000256" key="9">
    <source>
        <dbReference type="ARBA" id="ARBA00023163"/>
    </source>
</evidence>
<dbReference type="InterPro" id="IPR036236">
    <property type="entry name" value="Znf_C2H2_sf"/>
</dbReference>
<dbReference type="GO" id="GO:0008270">
    <property type="term" value="F:zinc ion binding"/>
    <property type="evidence" value="ECO:0007669"/>
    <property type="project" value="UniProtKB-KW"/>
</dbReference>
<reference evidence="15" key="1">
    <citation type="submission" date="2020-12" db="UniProtKB">
        <authorList>
            <consortium name="WormBaseParasite"/>
        </authorList>
    </citation>
    <scope>IDENTIFICATION</scope>
    <source>
        <strain evidence="15">MHco3</strain>
    </source>
</reference>
<comment type="similarity">
    <text evidence="2">Belongs to the krueppel C2H2-type zinc-finger protein family.</text>
</comment>
<evidence type="ECO:0000256" key="6">
    <source>
        <dbReference type="ARBA" id="ARBA00022833"/>
    </source>
</evidence>
<evidence type="ECO:0000256" key="11">
    <source>
        <dbReference type="PROSITE-ProRule" id="PRU00042"/>
    </source>
</evidence>
<evidence type="ECO:0000256" key="4">
    <source>
        <dbReference type="ARBA" id="ARBA00022737"/>
    </source>
</evidence>
<dbReference type="FunFam" id="3.30.160.60:FF:001498">
    <property type="entry name" value="Zinc finger protein 404"/>
    <property type="match status" value="1"/>
</dbReference>
<keyword evidence="6" id="KW-0862">Zinc</keyword>
<accession>A0A7I4YNT7</accession>
<comment type="subcellular location">
    <subcellularLocation>
        <location evidence="1">Nucleus</location>
    </subcellularLocation>
</comment>
<dbReference type="FunFam" id="3.30.160.60:FF:001485">
    <property type="entry name" value="Krueppel-related zinc finger protein"/>
    <property type="match status" value="1"/>
</dbReference>
<dbReference type="GO" id="GO:0005634">
    <property type="term" value="C:nucleus"/>
    <property type="evidence" value="ECO:0007669"/>
    <property type="project" value="UniProtKB-SubCell"/>
</dbReference>
<evidence type="ECO:0000259" key="13">
    <source>
        <dbReference type="PROSITE" id="PS50157"/>
    </source>
</evidence>
<proteinExistence type="inferred from homology"/>
<feature type="domain" description="C2H2-type" evidence="13">
    <location>
        <begin position="396"/>
        <end position="423"/>
    </location>
</feature>
<evidence type="ECO:0000313" key="15">
    <source>
        <dbReference type="WBParaSite" id="HCON_00118170-00001"/>
    </source>
</evidence>
<keyword evidence="10" id="KW-0539">Nucleus</keyword>
<dbReference type="AlphaFoldDB" id="A0A7I4YNT7"/>
<dbReference type="Proteomes" id="UP000025227">
    <property type="component" value="Unplaced"/>
</dbReference>
<feature type="domain" description="C2H2-type" evidence="13">
    <location>
        <begin position="268"/>
        <end position="295"/>
    </location>
</feature>
<evidence type="ECO:0000256" key="10">
    <source>
        <dbReference type="ARBA" id="ARBA00023242"/>
    </source>
</evidence>
<dbReference type="OrthoDB" id="8117402at2759"/>
<feature type="region of interest" description="Disordered" evidence="12">
    <location>
        <begin position="1"/>
        <end position="87"/>
    </location>
</feature>
<keyword evidence="9" id="KW-0804">Transcription</keyword>
<organism evidence="14 15">
    <name type="scientific">Haemonchus contortus</name>
    <name type="common">Barber pole worm</name>
    <dbReference type="NCBI Taxonomy" id="6289"/>
    <lineage>
        <taxon>Eukaryota</taxon>
        <taxon>Metazoa</taxon>
        <taxon>Ecdysozoa</taxon>
        <taxon>Nematoda</taxon>
        <taxon>Chromadorea</taxon>
        <taxon>Rhabditida</taxon>
        <taxon>Rhabditina</taxon>
        <taxon>Rhabditomorpha</taxon>
        <taxon>Strongyloidea</taxon>
        <taxon>Trichostrongylidae</taxon>
        <taxon>Haemonchus</taxon>
    </lineage>
</organism>
<keyword evidence="3" id="KW-0479">Metal-binding</keyword>
<dbReference type="GO" id="GO:0003700">
    <property type="term" value="F:DNA-binding transcription factor activity"/>
    <property type="evidence" value="ECO:0007669"/>
    <property type="project" value="TreeGrafter"/>
</dbReference>
<evidence type="ECO:0000256" key="5">
    <source>
        <dbReference type="ARBA" id="ARBA00022771"/>
    </source>
</evidence>
<dbReference type="OMA" id="FINECTP"/>
<sequence>MVDVENAPPYDVLIKLNESTHEKDLDRDEYDEECADDDEALRVALDENGEDEEMLDVESPDIDELEGSETSSSALEESPQGASTSPENVSTIMLVGDTPQTSTAEVVVLGTVLGAPNSGNHIEKRHICDICGKGFPYHSILESHKRCHTGEKPFNCHFCDKKFAQKATLQVHERTHTGERPYKCRYCEKTFAQYGTKTVHEKSAHLGIRNYKCPKCDKCLSSPSALYTHKKTHGEKTFQCDFCPKTFTLKNYLKLHVKQVHEQNERKHVCRFCGKSFAYAGSLQVHVRTHTGERPYRCSYCPKAFASQGNLQSHERTHTGERPYSCSTCGRSFIQKSQLIAHEATHTSLLSCSSDNSSTTIQPAAASGAPAAEKKTTTTTDYVCKFCGKRYAYASSLCQFCDKCFTNQGNMQVHQRVHTGEKPYSCSACGKSYAQKVGLKIHLEQCEAAQAGRQSESPVNVDTDSDSSDSTRRVDFSLPNIYANNSPPVSVNAAVSLPSYSQWSVPDILSKLPSSPYGIPTTTTISTSPTTVAFRALEATPPDFGPLAASKPPTHPEVAMPEAFSAFYPPSYTKPVESVLDPGMAALKGFVENGLNPQLLPLPNLLSQQLLNTQLLIQQLQNNDVLLSLLSQNVPALNPPAVAPLPQPTPLQPSFLDSFFPTGLMPGLPISSQTTLPPFKVEVKSESMLV</sequence>
<keyword evidence="8" id="KW-0238">DNA-binding</keyword>
<dbReference type="SUPFAM" id="SSF57667">
    <property type="entry name" value="beta-beta-alpha zinc fingers"/>
    <property type="match status" value="7"/>
</dbReference>
<evidence type="ECO:0000256" key="7">
    <source>
        <dbReference type="ARBA" id="ARBA00023015"/>
    </source>
</evidence>
<feature type="compositionally biased region" description="Acidic residues" evidence="12">
    <location>
        <begin position="47"/>
        <end position="67"/>
    </location>
</feature>
<keyword evidence="7" id="KW-0805">Transcription regulation</keyword>
<feature type="domain" description="C2H2-type" evidence="13">
    <location>
        <begin position="182"/>
        <end position="210"/>
    </location>
</feature>
<feature type="domain" description="C2H2-type" evidence="13">
    <location>
        <begin position="324"/>
        <end position="351"/>
    </location>
</feature>
<dbReference type="SMART" id="SM00355">
    <property type="entry name" value="ZnF_C2H2"/>
    <property type="match status" value="10"/>
</dbReference>
<dbReference type="WBParaSite" id="HCON_00118170-00001">
    <property type="protein sequence ID" value="HCON_00118170-00001"/>
    <property type="gene ID" value="HCON_00118170"/>
</dbReference>
<dbReference type="PANTHER" id="PTHR24390">
    <property type="entry name" value="ZINC FINGER PROTEIN"/>
    <property type="match status" value="1"/>
</dbReference>
<dbReference type="PROSITE" id="PS50157">
    <property type="entry name" value="ZINC_FINGER_C2H2_2"/>
    <property type="match status" value="10"/>
</dbReference>
<dbReference type="FunFam" id="3.30.160.60:FF:000358">
    <property type="entry name" value="zinc finger protein 24"/>
    <property type="match status" value="1"/>
</dbReference>
<evidence type="ECO:0000256" key="2">
    <source>
        <dbReference type="ARBA" id="ARBA00006991"/>
    </source>
</evidence>
<feature type="domain" description="C2H2-type" evidence="13">
    <location>
        <begin position="211"/>
        <end position="238"/>
    </location>
</feature>
<feature type="domain" description="C2H2-type" evidence="13">
    <location>
        <begin position="424"/>
        <end position="455"/>
    </location>
</feature>
<feature type="compositionally biased region" description="Polar residues" evidence="12">
    <location>
        <begin position="68"/>
        <end position="87"/>
    </location>
</feature>
<evidence type="ECO:0000256" key="1">
    <source>
        <dbReference type="ARBA" id="ARBA00004123"/>
    </source>
</evidence>
<feature type="domain" description="C2H2-type" evidence="13">
    <location>
        <begin position="296"/>
        <end position="323"/>
    </location>
</feature>
<feature type="domain" description="C2H2-type" evidence="13">
    <location>
        <begin position="154"/>
        <end position="181"/>
    </location>
</feature>
<dbReference type="FunFam" id="3.30.160.60:FF:000193">
    <property type="entry name" value="Zinc finger protein 300"/>
    <property type="match status" value="1"/>
</dbReference>
<dbReference type="Gene3D" id="3.30.160.60">
    <property type="entry name" value="Classic Zinc Finger"/>
    <property type="match status" value="10"/>
</dbReference>
<dbReference type="FunFam" id="3.30.160.60:FF:000671">
    <property type="entry name" value="Zinc finger protein 26"/>
    <property type="match status" value="1"/>
</dbReference>
<dbReference type="FunFam" id="3.30.160.60:FF:002343">
    <property type="entry name" value="Zinc finger protein 33A"/>
    <property type="match status" value="1"/>
</dbReference>
<keyword evidence="14" id="KW-1185">Reference proteome</keyword>
<dbReference type="Pfam" id="PF13912">
    <property type="entry name" value="zf-C2H2_6"/>
    <property type="match status" value="1"/>
</dbReference>
<protein>
    <submittedName>
        <fullName evidence="15">Zinc finger domain containing protein</fullName>
    </submittedName>
</protein>
<keyword evidence="5 11" id="KW-0863">Zinc-finger</keyword>
<name>A0A7I4YNT7_HAECO</name>
<feature type="region of interest" description="Disordered" evidence="12">
    <location>
        <begin position="451"/>
        <end position="472"/>
    </location>
</feature>